<gene>
    <name evidence="4" type="ORF">G8N70_003171</name>
</gene>
<feature type="region of interest" description="Disordered" evidence="1">
    <location>
        <begin position="463"/>
        <end position="482"/>
    </location>
</feature>
<dbReference type="Pfam" id="PF07514">
    <property type="entry name" value="TraI_2"/>
    <property type="match status" value="1"/>
</dbReference>
<dbReference type="Pfam" id="PF07515">
    <property type="entry name" value="TraI_2_C"/>
    <property type="match status" value="1"/>
</dbReference>
<dbReference type="Gene3D" id="1.10.3210.40">
    <property type="match status" value="1"/>
</dbReference>
<protein>
    <submittedName>
        <fullName evidence="4">Relaxase</fullName>
    </submittedName>
</protein>
<feature type="domain" description="Uncharacterised" evidence="2">
    <location>
        <begin position="22"/>
        <end position="335"/>
    </location>
</feature>
<accession>A0A744CD47</accession>
<dbReference type="Gene3D" id="2.40.10.200">
    <property type="entry name" value="STY4665 C-terminal domain-like"/>
    <property type="match status" value="1"/>
</dbReference>
<comment type="caution">
    <text evidence="4">The sequence shown here is derived from an EMBL/GenBank/DDBJ whole genome shotgun (WGS) entry which is preliminary data.</text>
</comment>
<proteinExistence type="predicted"/>
<evidence type="ECO:0000259" key="2">
    <source>
        <dbReference type="Pfam" id="PF07514"/>
    </source>
</evidence>
<sequence>MFRLFRKRAPLTSTSPDIEPRGFIRQESVLVLLGTQRRQMLLEHIWERTSLSRAQFSLLYRQPLERYAALVQNLPASESHHHAYSGGMLDHGLEIVAYALKLRQSRLLPVGTTPEEQAAQSEVWTAAAAYAALLHDLGKIAVDLEVELADGSIWHPWHGPLTQPYRFRYLKERTYRLHSAATALLYTQVLDSRILDWLSKHQEAWSSLLYVLAGQYEHAGVLGELVMQADQASVAKALGGDPGKALAAPKHALQRKLLEGLRYLLKEEFRINQPQASDGWLTQDSLWLVSKTVSDKLRAHLLSQGIDGIPGNNTTLFSILQDHGMVQATEDGKAIWKAKVTGENGWSHTFTFLRLAPALIWDDISLRPPPFAGTVTVEATGAEGEQESSGITDVATPQPTEAANAPVPGTGDAIADLLNMFDTKAAQVEPAAASPDSAVPDTVLPTPSPVPFKGTMAAPAVQMEPTPPKRSEVVMPSSPTAVSETPSGEHFLSWLANAIQTHKLVINDAKALVHTVADTVYLVSPGIFQRYAQEHLQVAVLAKEAQLSDWQWIQKQFEKMQIHRKHANGLNIWTCNVTGPRKSHRLHGYLLNDPSGLFAEQPLNNPYLELVNPVA</sequence>
<dbReference type="EMBL" id="DAAUQJ010000006">
    <property type="protein sequence ID" value="HAF2412833.1"/>
    <property type="molecule type" value="Genomic_DNA"/>
</dbReference>
<evidence type="ECO:0000313" key="4">
    <source>
        <dbReference type="EMBL" id="HAF2412833.1"/>
    </source>
</evidence>
<reference evidence="4" key="2">
    <citation type="submission" date="2020-02" db="EMBL/GenBank/DDBJ databases">
        <authorList>
            <consortium name="NCBI Pathogen Detection Project"/>
        </authorList>
    </citation>
    <scope>NUCLEOTIDE SEQUENCE</scope>
    <source>
        <strain evidence="4">MA.CCC_P4</strain>
    </source>
</reference>
<name>A0A744CD47_SALER</name>
<organism evidence="4">
    <name type="scientific">Salmonella enterica</name>
    <name type="common">Salmonella choleraesuis</name>
    <dbReference type="NCBI Taxonomy" id="28901"/>
    <lineage>
        <taxon>Bacteria</taxon>
        <taxon>Pseudomonadati</taxon>
        <taxon>Pseudomonadota</taxon>
        <taxon>Gammaproteobacteria</taxon>
        <taxon>Enterobacterales</taxon>
        <taxon>Enterobacteriaceae</taxon>
        <taxon>Salmonella</taxon>
    </lineage>
</organism>
<dbReference type="NCBIfam" id="TIGR03760">
    <property type="entry name" value="ICE_TraI_Pfluor"/>
    <property type="match status" value="1"/>
</dbReference>
<dbReference type="AlphaFoldDB" id="A0A744CD47"/>
<dbReference type="InterPro" id="IPR022391">
    <property type="entry name" value="ICE_relaxase_PFGI-1"/>
</dbReference>
<dbReference type="InterPro" id="IPR036390">
    <property type="entry name" value="WH_DNA-bd_sf"/>
</dbReference>
<reference evidence="4" key="1">
    <citation type="journal article" date="2018" name="Genome Biol.">
        <title>SKESA: strategic k-mer extension for scrupulous assemblies.</title>
        <authorList>
            <person name="Souvorov A."/>
            <person name="Agarwala R."/>
            <person name="Lipman D.J."/>
        </authorList>
    </citation>
    <scope>NUCLEOTIDE SEQUENCE</scope>
    <source>
        <strain evidence="4">MA.CCC_P4</strain>
    </source>
</reference>
<dbReference type="InterPro" id="IPR011093">
    <property type="entry name" value="TraI_2_C"/>
</dbReference>
<evidence type="ECO:0000256" key="1">
    <source>
        <dbReference type="SAM" id="MobiDB-lite"/>
    </source>
</evidence>
<dbReference type="NCBIfam" id="NF041494">
    <property type="entry name" value="MobH"/>
    <property type="match status" value="1"/>
</dbReference>
<dbReference type="InterPro" id="IPR011119">
    <property type="entry name" value="Unchr_helicase_relaxase_TraI"/>
</dbReference>
<dbReference type="InterPro" id="IPR036388">
    <property type="entry name" value="WH-like_DNA-bd_sf"/>
</dbReference>
<evidence type="ECO:0000259" key="3">
    <source>
        <dbReference type="Pfam" id="PF07515"/>
    </source>
</evidence>
<feature type="domain" description="Putative conjugal transfer nickase/helicase TraI C-terminal" evidence="3">
    <location>
        <begin position="487"/>
        <end position="609"/>
    </location>
</feature>
<dbReference type="SUPFAM" id="SSF46785">
    <property type="entry name" value="Winged helix' DNA-binding domain"/>
    <property type="match status" value="1"/>
</dbReference>
<dbReference type="Gene3D" id="1.10.10.10">
    <property type="entry name" value="Winged helix-like DNA-binding domain superfamily/Winged helix DNA-binding domain"/>
    <property type="match status" value="1"/>
</dbReference>